<feature type="transmembrane region" description="Helical" evidence="16">
    <location>
        <begin position="231"/>
        <end position="253"/>
    </location>
</feature>
<feature type="transmembrane region" description="Helical" evidence="16">
    <location>
        <begin position="528"/>
        <end position="550"/>
    </location>
</feature>
<evidence type="ECO:0000256" key="11">
    <source>
        <dbReference type="ARBA" id="ARBA00022692"/>
    </source>
</evidence>
<comment type="function">
    <text evidence="16">Catalytic subunit of cellulose synthase. It polymerizes uridine 5'-diphosphate glucose to cellulose.</text>
</comment>
<dbReference type="InterPro" id="IPR003919">
    <property type="entry name" value="Cell_synth_A"/>
</dbReference>
<comment type="pathway">
    <text evidence="2 16">Glycan metabolism; bacterial cellulose biosynthesis.</text>
</comment>
<dbReference type="Gene3D" id="3.90.550.10">
    <property type="entry name" value="Spore Coat Polysaccharide Biosynthesis Protein SpsA, Chain A"/>
    <property type="match status" value="1"/>
</dbReference>
<dbReference type="GO" id="GO:0030244">
    <property type="term" value="P:cellulose biosynthetic process"/>
    <property type="evidence" value="ECO:0007669"/>
    <property type="project" value="UniProtKB-KW"/>
</dbReference>
<evidence type="ECO:0000256" key="3">
    <source>
        <dbReference type="ARBA" id="ARBA00006739"/>
    </source>
</evidence>
<dbReference type="eggNOG" id="COG1215">
    <property type="taxonomic scope" value="Bacteria"/>
</dbReference>
<evidence type="ECO:0000256" key="12">
    <source>
        <dbReference type="ARBA" id="ARBA00022916"/>
    </source>
</evidence>
<evidence type="ECO:0000256" key="9">
    <source>
        <dbReference type="ARBA" id="ARBA00022676"/>
    </source>
</evidence>
<keyword evidence="20" id="KW-1185">Reference proteome</keyword>
<dbReference type="KEGG" id="fau:Fraau_2363"/>
<feature type="transmembrane region" description="Helical" evidence="16">
    <location>
        <begin position="670"/>
        <end position="691"/>
    </location>
</feature>
<dbReference type="NCBIfam" id="TIGR03030">
    <property type="entry name" value="CelA"/>
    <property type="match status" value="1"/>
</dbReference>
<keyword evidence="8 16" id="KW-0973">c-di-GMP</keyword>
<dbReference type="InterPro" id="IPR005150">
    <property type="entry name" value="Cellulose_synth"/>
</dbReference>
<evidence type="ECO:0000313" key="20">
    <source>
        <dbReference type="Proteomes" id="UP000005234"/>
    </source>
</evidence>
<evidence type="ECO:0000256" key="2">
    <source>
        <dbReference type="ARBA" id="ARBA00005186"/>
    </source>
</evidence>
<dbReference type="InterPro" id="IPR050321">
    <property type="entry name" value="Glycosyltr_2/OpgH_subfam"/>
</dbReference>
<evidence type="ECO:0000256" key="6">
    <source>
        <dbReference type="ARBA" id="ARBA00022475"/>
    </source>
</evidence>
<name>H8L5Y7_FRAAD</name>
<evidence type="ECO:0000256" key="13">
    <source>
        <dbReference type="ARBA" id="ARBA00022989"/>
    </source>
</evidence>
<keyword evidence="12 16" id="KW-0135">Cellulose biosynthesis</keyword>
<dbReference type="EC" id="2.4.1.12" evidence="4 16"/>
<evidence type="ECO:0000256" key="8">
    <source>
        <dbReference type="ARBA" id="ARBA00022636"/>
    </source>
</evidence>
<dbReference type="Proteomes" id="UP000005234">
    <property type="component" value="Chromosome"/>
</dbReference>
<gene>
    <name evidence="19" type="ordered locus">Fraau_2363</name>
</gene>
<dbReference type="InterPro" id="IPR009875">
    <property type="entry name" value="PilZ_domain"/>
</dbReference>
<feature type="transmembrane region" description="Helical" evidence="16">
    <location>
        <begin position="152"/>
        <end position="172"/>
    </location>
</feature>
<dbReference type="NCBIfam" id="NF008558">
    <property type="entry name" value="PRK11498.1"/>
    <property type="match status" value="1"/>
</dbReference>
<keyword evidence="13 16" id="KW-1133">Transmembrane helix</keyword>
<dbReference type="HOGENOM" id="CLU_011907_5_0_6"/>
<feature type="transmembrane region" description="Helical" evidence="16">
    <location>
        <begin position="21"/>
        <end position="39"/>
    </location>
</feature>
<evidence type="ECO:0000256" key="16">
    <source>
        <dbReference type="RuleBase" id="RU365020"/>
    </source>
</evidence>
<dbReference type="UniPathway" id="UPA00694"/>
<comment type="cofactor">
    <cofactor evidence="16">
        <name>Mg(2+)</name>
        <dbReference type="ChEBI" id="CHEBI:18420"/>
    </cofactor>
</comment>
<feature type="domain" description="PilZ" evidence="18">
    <location>
        <begin position="695"/>
        <end position="790"/>
    </location>
</feature>
<feature type="domain" description="Glycosyltransferase 2-like" evidence="17">
    <location>
        <begin position="278"/>
        <end position="446"/>
    </location>
</feature>
<evidence type="ECO:0000256" key="4">
    <source>
        <dbReference type="ARBA" id="ARBA00012539"/>
    </source>
</evidence>
<dbReference type="PANTHER" id="PTHR43867:SF2">
    <property type="entry name" value="CELLULOSE SYNTHASE CATALYTIC SUBUNIT A [UDP-FORMING]"/>
    <property type="match status" value="1"/>
</dbReference>
<dbReference type="RefSeq" id="WP_014403733.1">
    <property type="nucleotide sequence ID" value="NC_017033.1"/>
</dbReference>
<dbReference type="GO" id="GO:0006011">
    <property type="term" value="P:UDP-alpha-D-glucose metabolic process"/>
    <property type="evidence" value="ECO:0007669"/>
    <property type="project" value="InterPro"/>
</dbReference>
<sequence>MADPRRWPCRRNQAFRLAGHGRLAACCLTVVTAMAWLLFPLESDAWKSFVKDYRRWYPQLDQAGSSRPGRLLRILLQTPALLLLQPRSRHPGQMLRKQLRRGRHRLRLLASLPTQWIRRWRRRIAHSQRYHDARGYLTKRYHALPAKIQQRLAWLALAAAAGLAAICISQPLSYPAQAVFALTLLLTAQVIYRIPGRFAGLLIAVLSIVVSSRYLWWRYTSTLHWNRSLDLMFGIGLLLAETYSFVVLLMGHVQAIWPLQRKPVSLPDSLESWPSVDVLIPTYNEDLDMVRNTIFAAQGIDWPADKLKIWVLDDGDRDTYRDFCAEIGVGYLRRAEHKHAKAGNLNHALTQTDGELLAIFDADHVPCRSFLQMTVGWLLRDPKMALVQTPHHFFSADPFERNLDEFRSSPNEGDLFYGLLQDGNDTWDATFFCGSCAVIRRSAIMSIGGFATETVTEDAHTSLRMHRHGWRSAYLRLPQAAGIATGSLAAHINQRIRWARGMTQIFRLDNPMLGQGLSLFQRLCYLNAMMHFLAGLPRLVFLTAPLAFLIFHIEIIYAPAVAITLFVLPHMAHSAIANARQKSRVRAPFRGEIYETVLSWYTARATTSALINPYRGNFNVTAKNELQQRNWIDWRIAAPYFLLAGLNLCGIGFAVWRIRFGPQNEIHTTWLAAAWTVYNLIVLGASIRVAMEIRQQRQRHRIATNQPAAIQFEDGRIYACELRDYAGGGVGIRLEGMVDAPVGSRVQIILDRAGDPSSFPAMIRRHAGQYLGMEMQLSHVQMVEFIRCTFGRADAWINWHDSRPKRHFIGEVFDFVLMGLGAYPRLLCYLPAPVRRLGRHSVHLVRWLLSFMPRRPLAASPT</sequence>
<protein>
    <recommendedName>
        <fullName evidence="5 16">Cellulose synthase catalytic subunit [UDP-forming]</fullName>
        <ecNumber evidence="4 16">2.4.1.12</ecNumber>
    </recommendedName>
</protein>
<dbReference type="EMBL" id="CP003350">
    <property type="protein sequence ID" value="AFC86730.1"/>
    <property type="molecule type" value="Genomic_DNA"/>
</dbReference>
<dbReference type="InterPro" id="IPR001173">
    <property type="entry name" value="Glyco_trans_2-like"/>
</dbReference>
<feature type="transmembrane region" description="Helical" evidence="16">
    <location>
        <begin position="556"/>
        <end position="576"/>
    </location>
</feature>
<dbReference type="InterPro" id="IPR029044">
    <property type="entry name" value="Nucleotide-diphossugar_trans"/>
</dbReference>
<evidence type="ECO:0000256" key="14">
    <source>
        <dbReference type="ARBA" id="ARBA00023136"/>
    </source>
</evidence>
<proteinExistence type="inferred from homology"/>
<evidence type="ECO:0000256" key="1">
    <source>
        <dbReference type="ARBA" id="ARBA00004429"/>
    </source>
</evidence>
<keyword evidence="11 16" id="KW-0812">Transmembrane</keyword>
<keyword evidence="10 16" id="KW-0808">Transferase</keyword>
<dbReference type="Gene3D" id="2.40.10.220">
    <property type="entry name" value="predicted glycosyltransferase like domains"/>
    <property type="match status" value="1"/>
</dbReference>
<reference evidence="19" key="1">
    <citation type="submission" date="2012-02" db="EMBL/GenBank/DDBJ databases">
        <title>The complete genome of Frateuria aurantia DSM 6220.</title>
        <authorList>
            <consortium name="US DOE Joint Genome Institute (JGI-PGF)"/>
            <person name="Lucas S."/>
            <person name="Copeland A."/>
            <person name="Lapidus A."/>
            <person name="Glavina del Rio T."/>
            <person name="Dalin E."/>
            <person name="Tice H."/>
            <person name="Bruce D."/>
            <person name="Goodwin L."/>
            <person name="Pitluck S."/>
            <person name="Peters L."/>
            <person name="Ovchinnikova G."/>
            <person name="Teshima H."/>
            <person name="Kyrpides N."/>
            <person name="Mavromatis K."/>
            <person name="Ivanova N."/>
            <person name="Brettin T."/>
            <person name="Detter J.C."/>
            <person name="Han C."/>
            <person name="Larimer F."/>
            <person name="Land M."/>
            <person name="Hauser L."/>
            <person name="Markowitz V."/>
            <person name="Cheng J.-F."/>
            <person name="Hugenholtz P."/>
            <person name="Woyke T."/>
            <person name="Wu D."/>
            <person name="Brambilla E."/>
            <person name="Klenk H.-P."/>
            <person name="Eisen J.A."/>
        </authorList>
    </citation>
    <scope>NUCLEOTIDE SEQUENCE</scope>
    <source>
        <strain evidence="19">DSM 6220</strain>
    </source>
</reference>
<keyword evidence="9 16" id="KW-0328">Glycosyltransferase</keyword>
<comment type="subcellular location">
    <subcellularLocation>
        <location evidence="1">Cell inner membrane</location>
        <topology evidence="1">Multi-pass membrane protein</topology>
    </subcellularLocation>
</comment>
<evidence type="ECO:0000256" key="15">
    <source>
        <dbReference type="ARBA" id="ARBA00048682"/>
    </source>
</evidence>
<comment type="catalytic activity">
    <reaction evidence="15 16">
        <text>[(1-&gt;4)-beta-D-glucosyl](n) + UDP-alpha-D-glucose = [(1-&gt;4)-beta-D-glucosyl](n+1) + UDP + H(+)</text>
        <dbReference type="Rhea" id="RHEA:19929"/>
        <dbReference type="Rhea" id="RHEA-COMP:10033"/>
        <dbReference type="Rhea" id="RHEA-COMP:10034"/>
        <dbReference type="ChEBI" id="CHEBI:15378"/>
        <dbReference type="ChEBI" id="CHEBI:18246"/>
        <dbReference type="ChEBI" id="CHEBI:58223"/>
        <dbReference type="ChEBI" id="CHEBI:58885"/>
        <dbReference type="EC" id="2.4.1.12"/>
    </reaction>
</comment>
<comment type="similarity">
    <text evidence="3">Belongs to the glycosyltransferase 2 family.</text>
</comment>
<organism evidence="19 20">
    <name type="scientific">Frateuria aurantia (strain ATCC 33424 / DSM 6220 / KCTC 2777 / LMG 1558 / NBRC 3245 / NCIMB 13370)</name>
    <name type="common">Acetobacter aurantius</name>
    <dbReference type="NCBI Taxonomy" id="767434"/>
    <lineage>
        <taxon>Bacteria</taxon>
        <taxon>Pseudomonadati</taxon>
        <taxon>Pseudomonadota</taxon>
        <taxon>Gammaproteobacteria</taxon>
        <taxon>Lysobacterales</taxon>
        <taxon>Rhodanobacteraceae</taxon>
        <taxon>Frateuria</taxon>
    </lineage>
</organism>
<evidence type="ECO:0000259" key="18">
    <source>
        <dbReference type="Pfam" id="PF07238"/>
    </source>
</evidence>
<dbReference type="PRINTS" id="PR01439">
    <property type="entry name" value="CELLSNTHASEA"/>
</dbReference>
<evidence type="ECO:0000313" key="19">
    <source>
        <dbReference type="EMBL" id="AFC86730.1"/>
    </source>
</evidence>
<accession>H8L5Y7</accession>
<keyword evidence="14 16" id="KW-0472">Membrane</keyword>
<dbReference type="STRING" id="767434.Fraau_2363"/>
<dbReference type="AlphaFoldDB" id="H8L5Y7"/>
<dbReference type="Pfam" id="PF00535">
    <property type="entry name" value="Glycos_transf_2"/>
    <property type="match status" value="1"/>
</dbReference>
<dbReference type="CDD" id="cd06421">
    <property type="entry name" value="CESA_CelA_like"/>
    <property type="match status" value="1"/>
</dbReference>
<evidence type="ECO:0000259" key="17">
    <source>
        <dbReference type="Pfam" id="PF00535"/>
    </source>
</evidence>
<keyword evidence="7 16" id="KW-0997">Cell inner membrane</keyword>
<dbReference type="PANTHER" id="PTHR43867">
    <property type="entry name" value="CELLULOSE SYNTHASE CATALYTIC SUBUNIT A [UDP-FORMING]"/>
    <property type="match status" value="1"/>
</dbReference>
<dbReference type="SUPFAM" id="SSF141371">
    <property type="entry name" value="PilZ domain-like"/>
    <property type="match status" value="1"/>
</dbReference>
<dbReference type="GO" id="GO:0035438">
    <property type="term" value="F:cyclic-di-GMP binding"/>
    <property type="evidence" value="ECO:0007669"/>
    <property type="project" value="InterPro"/>
</dbReference>
<feature type="transmembrane region" description="Helical" evidence="16">
    <location>
        <begin position="201"/>
        <end position="219"/>
    </location>
</feature>
<evidence type="ECO:0000256" key="7">
    <source>
        <dbReference type="ARBA" id="ARBA00022519"/>
    </source>
</evidence>
<feature type="transmembrane region" description="Helical" evidence="16">
    <location>
        <begin position="637"/>
        <end position="658"/>
    </location>
</feature>
<dbReference type="GO" id="GO:0016760">
    <property type="term" value="F:cellulose synthase (UDP-forming) activity"/>
    <property type="evidence" value="ECO:0007669"/>
    <property type="project" value="UniProtKB-EC"/>
</dbReference>
<evidence type="ECO:0000256" key="10">
    <source>
        <dbReference type="ARBA" id="ARBA00022679"/>
    </source>
</evidence>
<dbReference type="GO" id="GO:0005886">
    <property type="term" value="C:plasma membrane"/>
    <property type="evidence" value="ECO:0007669"/>
    <property type="project" value="UniProtKB-SubCell"/>
</dbReference>
<dbReference type="Pfam" id="PF07238">
    <property type="entry name" value="PilZ"/>
    <property type="match status" value="1"/>
</dbReference>
<keyword evidence="6 16" id="KW-1003">Cell membrane</keyword>
<dbReference type="Pfam" id="PF03552">
    <property type="entry name" value="Cellulose_synt"/>
    <property type="match status" value="1"/>
</dbReference>
<dbReference type="SUPFAM" id="SSF53448">
    <property type="entry name" value="Nucleotide-diphospho-sugar transferases"/>
    <property type="match status" value="1"/>
</dbReference>
<evidence type="ECO:0000256" key="5">
    <source>
        <dbReference type="ARBA" id="ARBA00018714"/>
    </source>
</evidence>